<keyword evidence="1" id="KW-0472">Membrane</keyword>
<dbReference type="Gene3D" id="3.40.50.2300">
    <property type="match status" value="1"/>
</dbReference>
<accession>A0A1W0WJR0</accession>
<reference evidence="3" key="1">
    <citation type="submission" date="2017-01" db="EMBL/GenBank/DDBJ databases">
        <title>Comparative genomics of anhydrobiosis in the tardigrade Hypsibius dujardini.</title>
        <authorList>
            <person name="Yoshida Y."/>
            <person name="Koutsovoulos G."/>
            <person name="Laetsch D."/>
            <person name="Stevens L."/>
            <person name="Kumar S."/>
            <person name="Horikawa D."/>
            <person name="Ishino K."/>
            <person name="Komine S."/>
            <person name="Tomita M."/>
            <person name="Blaxter M."/>
            <person name="Arakawa K."/>
        </authorList>
    </citation>
    <scope>NUCLEOTIDE SEQUENCE [LARGE SCALE GENOMIC DNA]</scope>
    <source>
        <strain evidence="3">Z151</strain>
    </source>
</reference>
<keyword evidence="1" id="KW-0812">Transmembrane</keyword>
<feature type="transmembrane region" description="Helical" evidence="1">
    <location>
        <begin position="481"/>
        <end position="505"/>
    </location>
</feature>
<protein>
    <recommendedName>
        <fullName evidence="4">Receptor ligand binding region domain-containing protein</fullName>
    </recommendedName>
</protein>
<gene>
    <name evidence="2" type="ORF">BV898_10444</name>
</gene>
<sequence length="549" mass="61604">MESMSELSEISRLIERAYLLAGFIWLFASTSPMLLQRMSNDTHDLIKSPVLHRVSIVVYGQVTQQQQQGAVSAISLSISEPPYELAAEAIRQKYRDRFAVDYVETRALPCLSALPTNASAEDSLAWWYNRLRGPGQIVVFVTPGGTAALNCAANDTSLNALFINWNTLMINTVSGFELKGRESAPTSLSLTTVTGVRYIDLALSVIVHFEWRSVFVVWDEASAPLYRSMADGLMTSLRLMRSRVTHELRHIKSSFIAQVDDHEYERTVWRFGNVSRATEVAIAPSLYGNLTWEYGDKDDKTARLAFQSLLILQPLNEEVASSNDSHQVRQALGEEFRKRSALKHNSYYATGSDVSKVILAGYVAVLLLGQVLSEAWEDRQDLLDGRLLADRFLNRTFNTTHFGEVFIDRNGARKESVGAFHYNAQRNIRQAFLAKFAAGPDILRILSTDVAWPNGQWPPTTQPDCGYLGDACPLSPTGSSVLTTTISSLACLAIVAFSTLVMGSIMRHRYRQKLLYWWMIESQQLCPVQRNTWHSMISVQDISSWHDSI</sequence>
<dbReference type="AlphaFoldDB" id="A0A1W0WJR0"/>
<dbReference type="SUPFAM" id="SSF53822">
    <property type="entry name" value="Periplasmic binding protein-like I"/>
    <property type="match status" value="1"/>
</dbReference>
<organism evidence="2 3">
    <name type="scientific">Hypsibius exemplaris</name>
    <name type="common">Freshwater tardigrade</name>
    <dbReference type="NCBI Taxonomy" id="2072580"/>
    <lineage>
        <taxon>Eukaryota</taxon>
        <taxon>Metazoa</taxon>
        <taxon>Ecdysozoa</taxon>
        <taxon>Tardigrada</taxon>
        <taxon>Eutardigrada</taxon>
        <taxon>Parachela</taxon>
        <taxon>Hypsibioidea</taxon>
        <taxon>Hypsibiidae</taxon>
        <taxon>Hypsibius</taxon>
    </lineage>
</organism>
<keyword evidence="1" id="KW-1133">Transmembrane helix</keyword>
<keyword evidence="3" id="KW-1185">Reference proteome</keyword>
<name>A0A1W0WJR0_HYPEX</name>
<evidence type="ECO:0008006" key="4">
    <source>
        <dbReference type="Google" id="ProtNLM"/>
    </source>
</evidence>
<dbReference type="InterPro" id="IPR028082">
    <property type="entry name" value="Peripla_BP_I"/>
</dbReference>
<comment type="caution">
    <text evidence="2">The sequence shown here is derived from an EMBL/GenBank/DDBJ whole genome shotgun (WGS) entry which is preliminary data.</text>
</comment>
<feature type="transmembrane region" description="Helical" evidence="1">
    <location>
        <begin position="17"/>
        <end position="35"/>
    </location>
</feature>
<evidence type="ECO:0000256" key="1">
    <source>
        <dbReference type="SAM" id="Phobius"/>
    </source>
</evidence>
<dbReference type="EMBL" id="MTYJ01000089">
    <property type="protein sequence ID" value="OQV15436.1"/>
    <property type="molecule type" value="Genomic_DNA"/>
</dbReference>
<proteinExistence type="predicted"/>
<evidence type="ECO:0000313" key="3">
    <source>
        <dbReference type="Proteomes" id="UP000192578"/>
    </source>
</evidence>
<evidence type="ECO:0000313" key="2">
    <source>
        <dbReference type="EMBL" id="OQV15436.1"/>
    </source>
</evidence>
<dbReference type="Proteomes" id="UP000192578">
    <property type="component" value="Unassembled WGS sequence"/>
</dbReference>